<feature type="transmembrane region" description="Helical" evidence="1">
    <location>
        <begin position="62"/>
        <end position="80"/>
    </location>
</feature>
<dbReference type="EMBL" id="DYVF01000058">
    <property type="protein sequence ID" value="HJG31694.1"/>
    <property type="molecule type" value="Genomic_DNA"/>
</dbReference>
<feature type="transmembrane region" description="Helical" evidence="1">
    <location>
        <begin position="101"/>
        <end position="124"/>
    </location>
</feature>
<dbReference type="AlphaFoldDB" id="A0A921IQR5"/>
<reference evidence="3" key="2">
    <citation type="submission" date="2021-09" db="EMBL/GenBank/DDBJ databases">
        <authorList>
            <person name="Gilroy R."/>
        </authorList>
    </citation>
    <scope>NUCLEOTIDE SEQUENCE</scope>
    <source>
        <strain evidence="3">ChiGjej2B2-7701</strain>
    </source>
</reference>
<keyword evidence="1" id="KW-1133">Transmembrane helix</keyword>
<evidence type="ECO:0000313" key="4">
    <source>
        <dbReference type="Proteomes" id="UP000746751"/>
    </source>
</evidence>
<proteinExistence type="predicted"/>
<feature type="domain" description="DUF1648" evidence="2">
    <location>
        <begin position="23"/>
        <end position="68"/>
    </location>
</feature>
<name>A0A921IQR5_9ACTN</name>
<evidence type="ECO:0000313" key="3">
    <source>
        <dbReference type="EMBL" id="HJG31694.1"/>
    </source>
</evidence>
<organism evidence="3 4">
    <name type="scientific">Collinsella ihumii</name>
    <dbReference type="NCBI Taxonomy" id="1720204"/>
    <lineage>
        <taxon>Bacteria</taxon>
        <taxon>Bacillati</taxon>
        <taxon>Actinomycetota</taxon>
        <taxon>Coriobacteriia</taxon>
        <taxon>Coriobacteriales</taxon>
        <taxon>Coriobacteriaceae</taxon>
        <taxon>Collinsella</taxon>
    </lineage>
</organism>
<keyword evidence="1" id="KW-0472">Membrane</keyword>
<accession>A0A921IQR5</accession>
<dbReference type="Proteomes" id="UP000746751">
    <property type="component" value="Unassembled WGS sequence"/>
</dbReference>
<reference evidence="3" key="1">
    <citation type="journal article" date="2021" name="PeerJ">
        <title>Extensive microbial diversity within the chicken gut microbiome revealed by metagenomics and culture.</title>
        <authorList>
            <person name="Gilroy R."/>
            <person name="Ravi A."/>
            <person name="Getino M."/>
            <person name="Pursley I."/>
            <person name="Horton D.L."/>
            <person name="Alikhan N.F."/>
            <person name="Baker D."/>
            <person name="Gharbi K."/>
            <person name="Hall N."/>
            <person name="Watson M."/>
            <person name="Adriaenssens E.M."/>
            <person name="Foster-Nyarko E."/>
            <person name="Jarju S."/>
            <person name="Secka A."/>
            <person name="Antonio M."/>
            <person name="Oren A."/>
            <person name="Chaudhuri R.R."/>
            <person name="La Ragione R."/>
            <person name="Hildebrand F."/>
            <person name="Pallen M.J."/>
        </authorList>
    </citation>
    <scope>NUCLEOTIDE SEQUENCE</scope>
    <source>
        <strain evidence="3">ChiGjej2B2-7701</strain>
    </source>
</reference>
<gene>
    <name evidence="3" type="ORF">K8U80_09935</name>
</gene>
<evidence type="ECO:0000259" key="2">
    <source>
        <dbReference type="Pfam" id="PF07853"/>
    </source>
</evidence>
<sequence length="132" mass="14466">MSKFSMFKYGKKAGYLGVATIVLALVPTVIALAVIPGLPDQVPMRWDSAGEVIRWGSRYEMLIPPVMAIAFGFGIYVQTMRKAAEHAKDSMIMAVSTAERFLRSGVITTVVINVANFYLLYVTLSGTNPLVF</sequence>
<protein>
    <submittedName>
        <fullName evidence="3">DUF1648 domain-containing protein</fullName>
    </submittedName>
</protein>
<dbReference type="Pfam" id="PF07853">
    <property type="entry name" value="DUF1648"/>
    <property type="match status" value="1"/>
</dbReference>
<evidence type="ECO:0000256" key="1">
    <source>
        <dbReference type="SAM" id="Phobius"/>
    </source>
</evidence>
<keyword evidence="1" id="KW-0812">Transmembrane</keyword>
<comment type="caution">
    <text evidence="3">The sequence shown here is derived from an EMBL/GenBank/DDBJ whole genome shotgun (WGS) entry which is preliminary data.</text>
</comment>
<dbReference type="InterPro" id="IPR012867">
    <property type="entry name" value="DUF1648"/>
</dbReference>